<dbReference type="EMBL" id="CAJNNV010000635">
    <property type="protein sequence ID" value="CAE8583177.1"/>
    <property type="molecule type" value="Genomic_DNA"/>
</dbReference>
<dbReference type="InterPro" id="IPR036705">
    <property type="entry name" value="Ribosyl_crysJ1_sf"/>
</dbReference>
<dbReference type="SUPFAM" id="SSF101478">
    <property type="entry name" value="ADP-ribosylglycohydrolase"/>
    <property type="match status" value="1"/>
</dbReference>
<feature type="compositionally biased region" description="Basic and acidic residues" evidence="3">
    <location>
        <begin position="1112"/>
        <end position="1123"/>
    </location>
</feature>
<sequence>MFPDITAAIANLTAAAAGLTSPSLQDRIEGAFFGTLVADALCLGSHYEYDAQIIKRACGGIIGRYYGPGEGMGGSTHGVGWGRRNYHPGQKAGDQTDYGEYTLLALHYLASRPPAEASQRIRIESLVPFWEEQVTSKSWGAWRCSMTKQTLQQVKAGAPFGSLGGGSNAMAIRHAAAYTVFDSETDVVQAARTLMFTHRNSEALGGGEFFARVTFRIIHKGLKPREAIEQVASEMSSWYQEKVKQGIDKFLEAADTSKSLSREEYKDDLAMTSMARLWDVGKTEPIKVGKASPTEGTLPSSVYIILMYEDDLPRALKANAMVGGDNAARAVAIGLVLGAHHGVRAIPDKLKLRKLRRRGKEWRRQRLEGGGRIVLSDPRMTLLPLSSRTSRPKPTSSASRGPHSARTRQAFSDCQRDAGAKVRDRLQELRGRLFHFTEIIGRRAQIEREFEELTKQVAEERRGARERERSLALELAEVDAELADLKGRLARSRAKKNSAADMALKKASKPLALEACWAADAADCPGQYVVTSTAIMSPHMDLLNPTDPVALEVGMRIRVIEVVRCKPLKRIRARVERPSGWISLLNMEAGTRWARKEASQMTELEGQPAAEIVEESAGSRSAALRGWSARVDMQAQAFQEVLQNALGSTGGSASDRAEGGGQATGLSSLALMARQLANGVLSRCASTMVAEVRTGQMYTEREGAAMALADEESAAAALSLKVRERIVLNGQLTSANLELQKQLEEVKYKWKPKRSASGTLREEGQDASWGDGYDLDVPTLVKRTETDGHHDGEPQRDPSTASSKSGLSQQAPKVSPSHESLGTKSGTARDADALMSSDEEATLKSFSYSQSKAAHEGQVIFEAAVTAEQVSLRAKEAIDSQLRKAASLHRQRAERMQETADLRRRLAPLRLAAASSPAGRRLTSAHCQLRRVQCITDRLVQNASDEFSNVEQWARGIQVRIAWLLEACGAPSKVKRAWLMESLGEEIGPVGAAGSQSLWLLPSNAGTNFVRATTEPDPPASWQAPEPGNARPSASAGPLHWTQDGAEAEAAMPGFREDDRQVLTSPSLAMRSSPSGRQPLESPQVESSPSNFALPTSPSDRPEQEEQDEQEGLQRQELQEHRQGAGYQPEHQMQQEKHEHQLPPQPPRNPSNRVQRRPADPRWAASRAEQALVRRPDQEMAAGPCSTVERERGIEVAAAAPQATEEEILLALRDALALFRPRIARHGEGLEGARMLPDGARSLWCLAATIKALDAYAKAELSELPRPPAKGVPEHLGQPYLDSRYARERRFADEWLEQPPAPPPAPELVVPWAWDDVDKKDFEQQQN</sequence>
<evidence type="ECO:0000256" key="3">
    <source>
        <dbReference type="SAM" id="MobiDB-lite"/>
    </source>
</evidence>
<dbReference type="InterPro" id="IPR005502">
    <property type="entry name" value="Ribosyl_crysJ1"/>
</dbReference>
<keyword evidence="1" id="KW-0479">Metal-binding</keyword>
<comment type="caution">
    <text evidence="4">The sequence shown here is derived from an EMBL/GenBank/DDBJ whole genome shotgun (WGS) entry which is preliminary data.</text>
</comment>
<reference evidence="4" key="1">
    <citation type="submission" date="2021-02" db="EMBL/GenBank/DDBJ databases">
        <authorList>
            <person name="Dougan E. K."/>
            <person name="Rhodes N."/>
            <person name="Thang M."/>
            <person name="Chan C."/>
        </authorList>
    </citation>
    <scope>NUCLEOTIDE SEQUENCE</scope>
</reference>
<gene>
    <name evidence="4" type="ORF">PGLA1383_LOCUS2164</name>
</gene>
<feature type="compositionally biased region" description="Polar residues" evidence="3">
    <location>
        <begin position="797"/>
        <end position="826"/>
    </location>
</feature>
<keyword evidence="2" id="KW-0175">Coiled coil</keyword>
<feature type="region of interest" description="Disordered" evidence="3">
    <location>
        <begin position="381"/>
        <end position="416"/>
    </location>
</feature>
<evidence type="ECO:0000256" key="2">
    <source>
        <dbReference type="SAM" id="Coils"/>
    </source>
</evidence>
<name>A0A813D8Z2_POLGL</name>
<keyword evidence="5" id="KW-1185">Reference proteome</keyword>
<feature type="region of interest" description="Disordered" evidence="3">
    <location>
        <begin position="1066"/>
        <end position="1164"/>
    </location>
</feature>
<feature type="region of interest" description="Disordered" evidence="3">
    <location>
        <begin position="1009"/>
        <end position="1040"/>
    </location>
</feature>
<feature type="region of interest" description="Disordered" evidence="3">
    <location>
        <begin position="750"/>
        <end position="830"/>
    </location>
</feature>
<evidence type="ECO:0000256" key="1">
    <source>
        <dbReference type="PIRSR" id="PIRSR605502-1"/>
    </source>
</evidence>
<protein>
    <submittedName>
        <fullName evidence="4">Uncharacterized protein</fullName>
    </submittedName>
</protein>
<accession>A0A813D8Z2</accession>
<dbReference type="Gene3D" id="1.10.4080.10">
    <property type="entry name" value="ADP-ribosylation/Crystallin J1"/>
    <property type="match status" value="1"/>
</dbReference>
<dbReference type="GO" id="GO:0046872">
    <property type="term" value="F:metal ion binding"/>
    <property type="evidence" value="ECO:0007669"/>
    <property type="project" value="UniProtKB-KW"/>
</dbReference>
<evidence type="ECO:0000313" key="4">
    <source>
        <dbReference type="EMBL" id="CAE8583177.1"/>
    </source>
</evidence>
<keyword evidence="1" id="KW-0460">Magnesium</keyword>
<comment type="cofactor">
    <cofactor evidence="1">
        <name>Mg(2+)</name>
        <dbReference type="ChEBI" id="CHEBI:18420"/>
    </cofactor>
    <text evidence="1">Binds 2 magnesium ions per subunit.</text>
</comment>
<dbReference type="Pfam" id="PF03747">
    <property type="entry name" value="ADP_ribosyl_GH"/>
    <property type="match status" value="1"/>
</dbReference>
<feature type="compositionally biased region" description="Low complexity" evidence="3">
    <location>
        <begin position="381"/>
        <end position="400"/>
    </location>
</feature>
<feature type="compositionally biased region" description="Polar residues" evidence="3">
    <location>
        <begin position="1084"/>
        <end position="1099"/>
    </location>
</feature>
<organism evidence="4 5">
    <name type="scientific">Polarella glacialis</name>
    <name type="common">Dinoflagellate</name>
    <dbReference type="NCBI Taxonomy" id="89957"/>
    <lineage>
        <taxon>Eukaryota</taxon>
        <taxon>Sar</taxon>
        <taxon>Alveolata</taxon>
        <taxon>Dinophyceae</taxon>
        <taxon>Suessiales</taxon>
        <taxon>Suessiaceae</taxon>
        <taxon>Polarella</taxon>
    </lineage>
</organism>
<feature type="compositionally biased region" description="Basic and acidic residues" evidence="3">
    <location>
        <begin position="782"/>
        <end position="796"/>
    </location>
</feature>
<dbReference type="Proteomes" id="UP000654075">
    <property type="component" value="Unassembled WGS sequence"/>
</dbReference>
<feature type="compositionally biased region" description="Polar residues" evidence="3">
    <location>
        <begin position="1066"/>
        <end position="1076"/>
    </location>
</feature>
<proteinExistence type="predicted"/>
<feature type="binding site" evidence="1">
    <location>
        <position position="325"/>
    </location>
    <ligand>
        <name>Mg(2+)</name>
        <dbReference type="ChEBI" id="CHEBI:18420"/>
        <label>1</label>
    </ligand>
</feature>
<evidence type="ECO:0000313" key="5">
    <source>
        <dbReference type="Proteomes" id="UP000654075"/>
    </source>
</evidence>
<feature type="coiled-coil region" evidence="2">
    <location>
        <begin position="443"/>
        <end position="495"/>
    </location>
</feature>